<dbReference type="Gene3D" id="3.50.50.60">
    <property type="entry name" value="FAD/NAD(P)-binding domain"/>
    <property type="match status" value="1"/>
</dbReference>
<evidence type="ECO:0008006" key="4">
    <source>
        <dbReference type="Google" id="ProtNLM"/>
    </source>
</evidence>
<name>A0ABN3V2Z5_9PSEU</name>
<accession>A0ABN3V2Z5</accession>
<proteinExistence type="predicted"/>
<dbReference type="PRINTS" id="PR00368">
    <property type="entry name" value="FADPNR"/>
</dbReference>
<dbReference type="EMBL" id="BAAAUX010000002">
    <property type="protein sequence ID" value="GAA2775843.1"/>
    <property type="molecule type" value="Genomic_DNA"/>
</dbReference>
<dbReference type="PRINTS" id="PR00469">
    <property type="entry name" value="PNDRDTASEII"/>
</dbReference>
<evidence type="ECO:0000313" key="2">
    <source>
        <dbReference type="EMBL" id="GAA2775843.1"/>
    </source>
</evidence>
<keyword evidence="1" id="KW-0560">Oxidoreductase</keyword>
<dbReference type="SUPFAM" id="SSF51905">
    <property type="entry name" value="FAD/NAD(P)-binding domain"/>
    <property type="match status" value="1"/>
</dbReference>
<dbReference type="RefSeq" id="WP_344677693.1">
    <property type="nucleotide sequence ID" value="NZ_BAAAUX010000002.1"/>
</dbReference>
<dbReference type="InterPro" id="IPR036188">
    <property type="entry name" value="FAD/NAD-bd_sf"/>
</dbReference>
<gene>
    <name evidence="2" type="ORF">GCM10010470_05250</name>
</gene>
<keyword evidence="3" id="KW-1185">Reference proteome</keyword>
<dbReference type="Proteomes" id="UP001500979">
    <property type="component" value="Unassembled WGS sequence"/>
</dbReference>
<evidence type="ECO:0000256" key="1">
    <source>
        <dbReference type="ARBA" id="ARBA00023002"/>
    </source>
</evidence>
<dbReference type="PANTHER" id="PTHR43539">
    <property type="entry name" value="FLAVIN-BINDING MONOOXYGENASE-LIKE PROTEIN (AFU_ORTHOLOGUE AFUA_4G09220)"/>
    <property type="match status" value="1"/>
</dbReference>
<reference evidence="2 3" key="1">
    <citation type="journal article" date="2019" name="Int. J. Syst. Evol. Microbiol.">
        <title>The Global Catalogue of Microorganisms (GCM) 10K type strain sequencing project: providing services to taxonomists for standard genome sequencing and annotation.</title>
        <authorList>
            <consortium name="The Broad Institute Genomics Platform"/>
            <consortium name="The Broad Institute Genome Sequencing Center for Infectious Disease"/>
            <person name="Wu L."/>
            <person name="Ma J."/>
        </authorList>
    </citation>
    <scope>NUCLEOTIDE SEQUENCE [LARGE SCALE GENOMIC DNA]</scope>
    <source>
        <strain evidence="2 3">JCM 9383</strain>
    </source>
</reference>
<dbReference type="PANTHER" id="PTHR43539:SF78">
    <property type="entry name" value="FLAVIN-CONTAINING MONOOXYGENASE"/>
    <property type="match status" value="1"/>
</dbReference>
<evidence type="ECO:0000313" key="3">
    <source>
        <dbReference type="Proteomes" id="UP001500979"/>
    </source>
</evidence>
<dbReference type="Pfam" id="PF13738">
    <property type="entry name" value="Pyr_redox_3"/>
    <property type="match status" value="1"/>
</dbReference>
<sequence>MTEHDVVQVAVVGAGPYGLSLAAHLRAAGVSYRQFGVPMGLWRNAMPKGMYLKSQGFASNLSDPKRTHTLRNFCRDTGRDYADYGVPVSLADFIAYGDWFRQDLGLEVDERLVSDVRRNGENFEVTLEDGSLVEAASVVVAAGVEHFAHLPRVLSELPPELCTHSSQYGDLGVFAGRDVLVVGRGQSALETAALLHEQGARPRLLVRSSALAWNGRPLTPDRPLLRRMREPEAGLGSGLSTWFYSEHPKWFRHLPEQTRVYRARTALGPAGAWWLRERVEGRFPVHLEHGIDWAEPDGGRARLGVRANGHGPREFTADHVIGATGYPPSLARLPFLGSRLRSEVATLAGTPRVGRDFQSSVPGLFFMGAVVAPEHGPVMRFVYGADYAVRSAAARIAASRPRRPLAAVGGARR</sequence>
<dbReference type="InterPro" id="IPR050982">
    <property type="entry name" value="Auxin_biosynth/cation_transpt"/>
</dbReference>
<organism evidence="2 3">
    <name type="scientific">Saccharopolyspora taberi</name>
    <dbReference type="NCBI Taxonomy" id="60895"/>
    <lineage>
        <taxon>Bacteria</taxon>
        <taxon>Bacillati</taxon>
        <taxon>Actinomycetota</taxon>
        <taxon>Actinomycetes</taxon>
        <taxon>Pseudonocardiales</taxon>
        <taxon>Pseudonocardiaceae</taxon>
        <taxon>Saccharopolyspora</taxon>
    </lineage>
</organism>
<comment type="caution">
    <text evidence="2">The sequence shown here is derived from an EMBL/GenBank/DDBJ whole genome shotgun (WGS) entry which is preliminary data.</text>
</comment>
<protein>
    <recommendedName>
        <fullName evidence="4">Mycobactin synthase protein G</fullName>
    </recommendedName>
</protein>